<dbReference type="AlphaFoldDB" id="A0A392RCP7"/>
<proteinExistence type="predicted"/>
<sequence>RKTLTCRATFMNQRLTTHQNAIGNIWKITFISPNARAIQITRGDFTLSTSLTSDTGILSAPEERSARISPVLAGTPDFHF</sequence>
<protein>
    <submittedName>
        <fullName evidence="1">Uncharacterized protein</fullName>
    </submittedName>
</protein>
<dbReference type="Proteomes" id="UP000265520">
    <property type="component" value="Unassembled WGS sequence"/>
</dbReference>
<feature type="non-terminal residue" evidence="1">
    <location>
        <position position="1"/>
    </location>
</feature>
<comment type="caution">
    <text evidence="1">The sequence shown here is derived from an EMBL/GenBank/DDBJ whole genome shotgun (WGS) entry which is preliminary data.</text>
</comment>
<reference evidence="1 2" key="1">
    <citation type="journal article" date="2018" name="Front. Plant Sci.">
        <title>Red Clover (Trifolium pratense) and Zigzag Clover (T. medium) - A Picture of Genomic Similarities and Differences.</title>
        <authorList>
            <person name="Dluhosova J."/>
            <person name="Istvanek J."/>
            <person name="Nedelnik J."/>
            <person name="Repkova J."/>
        </authorList>
    </citation>
    <scope>NUCLEOTIDE SEQUENCE [LARGE SCALE GENOMIC DNA]</scope>
    <source>
        <strain evidence="2">cv. 10/8</strain>
        <tissue evidence="1">Leaf</tissue>
    </source>
</reference>
<organism evidence="1 2">
    <name type="scientific">Trifolium medium</name>
    <dbReference type="NCBI Taxonomy" id="97028"/>
    <lineage>
        <taxon>Eukaryota</taxon>
        <taxon>Viridiplantae</taxon>
        <taxon>Streptophyta</taxon>
        <taxon>Embryophyta</taxon>
        <taxon>Tracheophyta</taxon>
        <taxon>Spermatophyta</taxon>
        <taxon>Magnoliopsida</taxon>
        <taxon>eudicotyledons</taxon>
        <taxon>Gunneridae</taxon>
        <taxon>Pentapetalae</taxon>
        <taxon>rosids</taxon>
        <taxon>fabids</taxon>
        <taxon>Fabales</taxon>
        <taxon>Fabaceae</taxon>
        <taxon>Papilionoideae</taxon>
        <taxon>50 kb inversion clade</taxon>
        <taxon>NPAAA clade</taxon>
        <taxon>Hologalegina</taxon>
        <taxon>IRL clade</taxon>
        <taxon>Trifolieae</taxon>
        <taxon>Trifolium</taxon>
    </lineage>
</organism>
<accession>A0A392RCP7</accession>
<name>A0A392RCP7_9FABA</name>
<evidence type="ECO:0000313" key="2">
    <source>
        <dbReference type="Proteomes" id="UP000265520"/>
    </source>
</evidence>
<evidence type="ECO:0000313" key="1">
    <source>
        <dbReference type="EMBL" id="MCI34408.1"/>
    </source>
</evidence>
<keyword evidence="2" id="KW-1185">Reference proteome</keyword>
<dbReference type="EMBL" id="LXQA010213366">
    <property type="protein sequence ID" value="MCI34408.1"/>
    <property type="molecule type" value="Genomic_DNA"/>
</dbReference>